<keyword evidence="13" id="KW-0670">Pyruvate</keyword>
<dbReference type="SUPFAM" id="SSF52467">
    <property type="entry name" value="DHS-like NAD/FAD-binding domain"/>
    <property type="match status" value="1"/>
</dbReference>
<keyword evidence="5 8" id="KW-0460">Magnesium</keyword>
<evidence type="ECO:0000256" key="4">
    <source>
        <dbReference type="ARBA" id="ARBA00022793"/>
    </source>
</evidence>
<dbReference type="InterPro" id="IPR012000">
    <property type="entry name" value="Thiamin_PyroP_enz_cen_dom"/>
</dbReference>
<evidence type="ECO:0000256" key="9">
    <source>
        <dbReference type="RuleBase" id="RU362132"/>
    </source>
</evidence>
<keyword evidence="7" id="KW-0456">Lyase</keyword>
<dbReference type="PIRSF" id="PIRSF036565">
    <property type="entry name" value="Pyruvt_ip_decrb"/>
    <property type="match status" value="1"/>
</dbReference>
<dbReference type="RefSeq" id="XP_068369250.1">
    <property type="nucleotide sequence ID" value="XM_068497245.1"/>
</dbReference>
<dbReference type="GeneID" id="94831949"/>
<dbReference type="InterPro" id="IPR029035">
    <property type="entry name" value="DHS-like_NAD/FAD-binding_dom"/>
</dbReference>
<dbReference type="InterPro" id="IPR029061">
    <property type="entry name" value="THDP-binding"/>
</dbReference>
<dbReference type="GO" id="GO:0000949">
    <property type="term" value="P:aromatic amino acid family catabolic process to alcohol via Ehrlich pathway"/>
    <property type="evidence" value="ECO:0007669"/>
    <property type="project" value="TreeGrafter"/>
</dbReference>
<dbReference type="GO" id="GO:0000287">
    <property type="term" value="F:magnesium ion binding"/>
    <property type="evidence" value="ECO:0007669"/>
    <property type="project" value="InterPro"/>
</dbReference>
<dbReference type="InterPro" id="IPR012001">
    <property type="entry name" value="Thiamin_PyroP_enz_TPP-bd_dom"/>
</dbReference>
<feature type="domain" description="Thiamine pyrophosphate enzyme central" evidence="10">
    <location>
        <begin position="252"/>
        <end position="375"/>
    </location>
</feature>
<comment type="similarity">
    <text evidence="2 9">Belongs to the TPP enzyme family.</text>
</comment>
<evidence type="ECO:0000313" key="14">
    <source>
        <dbReference type="Proteomes" id="UP000179807"/>
    </source>
</evidence>
<organism evidence="13 14">
    <name type="scientific">Tritrichomonas foetus</name>
    <dbReference type="NCBI Taxonomy" id="1144522"/>
    <lineage>
        <taxon>Eukaryota</taxon>
        <taxon>Metamonada</taxon>
        <taxon>Parabasalia</taxon>
        <taxon>Tritrichomonadida</taxon>
        <taxon>Tritrichomonadidae</taxon>
        <taxon>Tritrichomonas</taxon>
    </lineage>
</organism>
<evidence type="ECO:0000256" key="5">
    <source>
        <dbReference type="ARBA" id="ARBA00022842"/>
    </source>
</evidence>
<sequence>MKLNYERNYSISASTNYSLHFKLKMMETTTSKTTTVTGSVRSDKVNNSNTVIGYLFKQIKQLGIKHIFGVPGDYAFPVNDAIMKDDELEWVGNCNELNATYSADGYARIRGYGAVCTTYGVGELCTLGGLGGAFAENVPIIHIVGMPSSTVMNSDKIYHHTLGNLDFHVYEKMVEPTVVGLSYLTPKNAFSEINRVLSLLVQHKKPVYFGISGDYATAVIEEDMSSMINNNSLYSGITTLKSHDSSLKETLAEIKKRLSESKRPIILPGNLVDRLNQSNEIMKFIEKTKIPFAGMMIGKACLDETSEEYIGMYDGKMMNDEVREFVESSDCFILLGTTWSDFNTGLFTSKIARENTIEVQLHETKIGNAHYKNVEFADVIEGMNSFENIKFEREVNQPRAQKLNQGLTNVESSSLLTAKYLYARIEDFLQPNDIVVIETGTSMQMNFARFPSGAKCVSQPLWGAIGWATPASFGAALAAKDRRIVLVTGEGAFQMTAQEICQFSRFKLKPALFIINNDGYLIERLLCDDPNYIYNDIVQWNYSKLIPAFGASKDFISVQTKTVGELEENLKQITDNKSAAFIEMVTTMMDTPEYMERHHEVLFGGK</sequence>
<dbReference type="SUPFAM" id="SSF52518">
    <property type="entry name" value="Thiamin diphosphate-binding fold (THDP-binding)"/>
    <property type="match status" value="2"/>
</dbReference>
<evidence type="ECO:0000313" key="13">
    <source>
        <dbReference type="EMBL" id="OHT16114.1"/>
    </source>
</evidence>
<dbReference type="CDD" id="cd07038">
    <property type="entry name" value="TPP_PYR_PDC_IPDC_like"/>
    <property type="match status" value="1"/>
</dbReference>
<evidence type="ECO:0000256" key="7">
    <source>
        <dbReference type="ARBA" id="ARBA00023239"/>
    </source>
</evidence>
<protein>
    <submittedName>
        <fullName evidence="13">Pyruvate decarboxylase isozyme 3</fullName>
    </submittedName>
</protein>
<feature type="domain" description="Thiamine pyrophosphate enzyme TPP-binding" evidence="11">
    <location>
        <begin position="442"/>
        <end position="583"/>
    </location>
</feature>
<evidence type="ECO:0000256" key="8">
    <source>
        <dbReference type="PIRSR" id="PIRSR036565-2"/>
    </source>
</evidence>
<evidence type="ECO:0000259" key="12">
    <source>
        <dbReference type="Pfam" id="PF02776"/>
    </source>
</evidence>
<dbReference type="GO" id="GO:0004737">
    <property type="term" value="F:pyruvate decarboxylase activity"/>
    <property type="evidence" value="ECO:0007669"/>
    <property type="project" value="TreeGrafter"/>
</dbReference>
<name>A0A1J4KY71_9EUKA</name>
<evidence type="ECO:0000256" key="3">
    <source>
        <dbReference type="ARBA" id="ARBA00022723"/>
    </source>
</evidence>
<feature type="binding site" evidence="8">
    <location>
        <position position="519"/>
    </location>
    <ligand>
        <name>Mg(2+)</name>
        <dbReference type="ChEBI" id="CHEBI:18420"/>
    </ligand>
</feature>
<dbReference type="Pfam" id="PF00205">
    <property type="entry name" value="TPP_enzyme_M"/>
    <property type="match status" value="1"/>
</dbReference>
<dbReference type="Gene3D" id="3.40.50.970">
    <property type="match status" value="2"/>
</dbReference>
<evidence type="ECO:0000256" key="1">
    <source>
        <dbReference type="ARBA" id="ARBA00001964"/>
    </source>
</evidence>
<keyword evidence="3 8" id="KW-0479">Metal-binding</keyword>
<comment type="caution">
    <text evidence="13">The sequence shown here is derived from an EMBL/GenBank/DDBJ whole genome shotgun (WGS) entry which is preliminary data.</text>
</comment>
<feature type="binding site" evidence="8">
    <location>
        <position position="517"/>
    </location>
    <ligand>
        <name>Mg(2+)</name>
        <dbReference type="ChEBI" id="CHEBI:18420"/>
    </ligand>
</feature>
<dbReference type="GO" id="GO:0005829">
    <property type="term" value="C:cytosol"/>
    <property type="evidence" value="ECO:0007669"/>
    <property type="project" value="TreeGrafter"/>
</dbReference>
<gene>
    <name evidence="13" type="primary">PDC6</name>
    <name evidence="13" type="ORF">TRFO_13436</name>
</gene>
<evidence type="ECO:0000259" key="11">
    <source>
        <dbReference type="Pfam" id="PF02775"/>
    </source>
</evidence>
<dbReference type="GO" id="GO:0030976">
    <property type="term" value="F:thiamine pyrophosphate binding"/>
    <property type="evidence" value="ECO:0007669"/>
    <property type="project" value="InterPro"/>
</dbReference>
<comment type="cofactor">
    <cofactor evidence="1">
        <name>thiamine diphosphate</name>
        <dbReference type="ChEBI" id="CHEBI:58937"/>
    </cofactor>
</comment>
<dbReference type="InterPro" id="IPR047214">
    <property type="entry name" value="TPP_PDC_IPDC"/>
</dbReference>
<proteinExistence type="inferred from homology"/>
<dbReference type="InterPro" id="IPR011766">
    <property type="entry name" value="TPP_enzyme_TPP-bd"/>
</dbReference>
<feature type="domain" description="Thiamine pyrophosphate enzyme N-terminal TPP-binding" evidence="12">
    <location>
        <begin position="53"/>
        <end position="153"/>
    </location>
</feature>
<dbReference type="CDD" id="cd02005">
    <property type="entry name" value="TPP_PDC_IPDC"/>
    <property type="match status" value="1"/>
</dbReference>
<keyword evidence="14" id="KW-1185">Reference proteome</keyword>
<reference evidence="13" key="1">
    <citation type="submission" date="2016-10" db="EMBL/GenBank/DDBJ databases">
        <authorList>
            <person name="Benchimol M."/>
            <person name="Almeida L.G."/>
            <person name="Vasconcelos A.T."/>
            <person name="Perreira-Neves A."/>
            <person name="Rosa I.A."/>
            <person name="Tasca T."/>
            <person name="Bogo M.R."/>
            <person name="de Souza W."/>
        </authorList>
    </citation>
    <scope>NUCLEOTIDE SEQUENCE [LARGE SCALE GENOMIC DNA]</scope>
    <source>
        <strain evidence="13">K</strain>
    </source>
</reference>
<dbReference type="VEuPathDB" id="TrichDB:TRFO_13436"/>
<comment type="cofactor">
    <cofactor evidence="8">
        <name>Mg(2+)</name>
        <dbReference type="ChEBI" id="CHEBI:18420"/>
    </cofactor>
    <text evidence="8">Binds 1 Mg(2+) per subunit.</text>
</comment>
<dbReference type="Pfam" id="PF02776">
    <property type="entry name" value="TPP_enzyme_N"/>
    <property type="match status" value="1"/>
</dbReference>
<evidence type="ECO:0000256" key="6">
    <source>
        <dbReference type="ARBA" id="ARBA00023052"/>
    </source>
</evidence>
<keyword evidence="6 9" id="KW-0786">Thiamine pyrophosphate</keyword>
<dbReference type="InterPro" id="IPR047213">
    <property type="entry name" value="TPP_PYR_PDC_IPDC-like"/>
</dbReference>
<dbReference type="PANTHER" id="PTHR43452">
    <property type="entry name" value="PYRUVATE DECARBOXYLASE"/>
    <property type="match status" value="1"/>
</dbReference>
<dbReference type="EMBL" id="MLAK01000145">
    <property type="protein sequence ID" value="OHT16114.1"/>
    <property type="molecule type" value="Genomic_DNA"/>
</dbReference>
<dbReference type="AlphaFoldDB" id="A0A1J4KY71"/>
<dbReference type="OrthoDB" id="3970464at2759"/>
<accession>A0A1J4KY71</accession>
<evidence type="ECO:0000259" key="10">
    <source>
        <dbReference type="Pfam" id="PF00205"/>
    </source>
</evidence>
<dbReference type="PANTHER" id="PTHR43452:SF30">
    <property type="entry name" value="PYRUVATE DECARBOXYLASE ISOZYME 1-RELATED"/>
    <property type="match status" value="1"/>
</dbReference>
<dbReference type="InterPro" id="IPR012110">
    <property type="entry name" value="PDC/IPDC-like"/>
</dbReference>
<keyword evidence="4" id="KW-0210">Decarboxylase</keyword>
<dbReference type="Gene3D" id="3.40.50.1220">
    <property type="entry name" value="TPP-binding domain"/>
    <property type="match status" value="1"/>
</dbReference>
<evidence type="ECO:0000256" key="2">
    <source>
        <dbReference type="ARBA" id="ARBA00007812"/>
    </source>
</evidence>
<dbReference type="Pfam" id="PF02775">
    <property type="entry name" value="TPP_enzyme_C"/>
    <property type="match status" value="1"/>
</dbReference>
<dbReference type="Proteomes" id="UP000179807">
    <property type="component" value="Unassembled WGS sequence"/>
</dbReference>
<dbReference type="FunFam" id="3.40.50.970:FF:000024">
    <property type="entry name" value="Pyruvate decarboxylase isozyme"/>
    <property type="match status" value="1"/>
</dbReference>